<dbReference type="EMBL" id="FNLL01000003">
    <property type="protein sequence ID" value="SDT94870.1"/>
    <property type="molecule type" value="Genomic_DNA"/>
</dbReference>
<reference evidence="3" key="1">
    <citation type="submission" date="2016-10" db="EMBL/GenBank/DDBJ databases">
        <authorList>
            <person name="Varghese N."/>
            <person name="Submissions S."/>
        </authorList>
    </citation>
    <scope>NUCLEOTIDE SEQUENCE [LARGE SCALE GENOMIC DNA]</scope>
    <source>
        <strain evidence="3">DSM 3384</strain>
    </source>
</reference>
<evidence type="ECO:0000313" key="2">
    <source>
        <dbReference type="EMBL" id="SDT94870.1"/>
    </source>
</evidence>
<dbReference type="Proteomes" id="UP000199608">
    <property type="component" value="Unassembled WGS sequence"/>
</dbReference>
<protein>
    <recommendedName>
        <fullName evidence="4">Lipoprotein</fullName>
    </recommendedName>
</protein>
<proteinExistence type="predicted"/>
<sequence length="181" mass="20429">MKKKYSGMIQVSLMCLFLFSVIPACVSATNPYSKKWPDFQNKIISGPSQSSMLASLPQDIKIMEPSDDIPNAIKECSGVWYGNTDRHKTTDMKLAVEEISQEGDAYVARVVCAVASGMRNWEPKVFRLNGDFVKNELQVTLPGEKEMIFFRSRSDGKLDVKWIEIDSKRWAVGVMTKQAHN</sequence>
<accession>A0A1H2EIF9</accession>
<evidence type="ECO:0000313" key="3">
    <source>
        <dbReference type="Proteomes" id="UP000199608"/>
    </source>
</evidence>
<name>A0A1H2EIF9_9BACT</name>
<evidence type="ECO:0008006" key="4">
    <source>
        <dbReference type="Google" id="ProtNLM"/>
    </source>
</evidence>
<gene>
    <name evidence="2" type="ORF">SAMN04487931_103143</name>
</gene>
<dbReference type="AlphaFoldDB" id="A0A1H2EIF9"/>
<evidence type="ECO:0000256" key="1">
    <source>
        <dbReference type="SAM" id="SignalP"/>
    </source>
</evidence>
<dbReference type="RefSeq" id="WP_092231433.1">
    <property type="nucleotide sequence ID" value="NZ_FNLL01000003.1"/>
</dbReference>
<feature type="signal peptide" evidence="1">
    <location>
        <begin position="1"/>
        <end position="28"/>
    </location>
</feature>
<keyword evidence="3" id="KW-1185">Reference proteome</keyword>
<organism evidence="2 3">
    <name type="scientific">Desulfobacula phenolica</name>
    <dbReference type="NCBI Taxonomy" id="90732"/>
    <lineage>
        <taxon>Bacteria</taxon>
        <taxon>Pseudomonadati</taxon>
        <taxon>Thermodesulfobacteriota</taxon>
        <taxon>Desulfobacteria</taxon>
        <taxon>Desulfobacterales</taxon>
        <taxon>Desulfobacteraceae</taxon>
        <taxon>Desulfobacula</taxon>
    </lineage>
</organism>
<keyword evidence="1" id="KW-0732">Signal</keyword>
<feature type="chain" id="PRO_5011535747" description="Lipoprotein" evidence="1">
    <location>
        <begin position="29"/>
        <end position="181"/>
    </location>
</feature>